<evidence type="ECO:0000256" key="1">
    <source>
        <dbReference type="SAM" id="MobiDB-lite"/>
    </source>
</evidence>
<feature type="region of interest" description="Disordered" evidence="1">
    <location>
        <begin position="66"/>
        <end position="87"/>
    </location>
</feature>
<proteinExistence type="predicted"/>
<dbReference type="EMBL" id="MN740778">
    <property type="protein sequence ID" value="QHU11024.1"/>
    <property type="molecule type" value="Genomic_DNA"/>
</dbReference>
<protein>
    <submittedName>
        <fullName evidence="2">Uncharacterized protein</fullName>
    </submittedName>
</protein>
<evidence type="ECO:0000313" key="2">
    <source>
        <dbReference type="EMBL" id="QHU11024.1"/>
    </source>
</evidence>
<accession>A0A6C0K4M8</accession>
<feature type="compositionally biased region" description="Polar residues" evidence="1">
    <location>
        <begin position="70"/>
        <end position="79"/>
    </location>
</feature>
<name>A0A6C0K4M8_9ZZZZ</name>
<reference evidence="2" key="1">
    <citation type="journal article" date="2020" name="Nature">
        <title>Giant virus diversity and host interactions through global metagenomics.</title>
        <authorList>
            <person name="Schulz F."/>
            <person name="Roux S."/>
            <person name="Paez-Espino D."/>
            <person name="Jungbluth S."/>
            <person name="Walsh D.A."/>
            <person name="Denef V.J."/>
            <person name="McMahon K.D."/>
            <person name="Konstantinidis K.T."/>
            <person name="Eloe-Fadrosh E.A."/>
            <person name="Kyrpides N.C."/>
            <person name="Woyke T."/>
        </authorList>
    </citation>
    <scope>NUCLEOTIDE SEQUENCE</scope>
    <source>
        <strain evidence="2">GVMAG-S-1101165-84</strain>
    </source>
</reference>
<sequence length="101" mass="10798">MPNPSAATHMGGSGTVKLHIVQLIPSLLAQSANSGTGKPRKAWLTPSCGQSKALPTGTVRHRKAVPNPSLLAQSANSGTVKERKAPLNPRWCKQLHKFIRK</sequence>
<dbReference type="AlphaFoldDB" id="A0A6C0K4M8"/>
<organism evidence="2">
    <name type="scientific">viral metagenome</name>
    <dbReference type="NCBI Taxonomy" id="1070528"/>
    <lineage>
        <taxon>unclassified sequences</taxon>
        <taxon>metagenomes</taxon>
        <taxon>organismal metagenomes</taxon>
    </lineage>
</organism>